<evidence type="ECO:0000313" key="1">
    <source>
        <dbReference type="EMBL" id="KAJ9082618.1"/>
    </source>
</evidence>
<dbReference type="EMBL" id="QTSX02001427">
    <property type="protein sequence ID" value="KAJ9082618.1"/>
    <property type="molecule type" value="Genomic_DNA"/>
</dbReference>
<accession>A0ACC2U723</accession>
<proteinExistence type="predicted"/>
<evidence type="ECO:0000313" key="2">
    <source>
        <dbReference type="Proteomes" id="UP001165960"/>
    </source>
</evidence>
<comment type="caution">
    <text evidence="1">The sequence shown here is derived from an EMBL/GenBank/DDBJ whole genome shotgun (WGS) entry which is preliminary data.</text>
</comment>
<protein>
    <submittedName>
        <fullName evidence="1">Uncharacterized protein</fullName>
    </submittedName>
</protein>
<dbReference type="Proteomes" id="UP001165960">
    <property type="component" value="Unassembled WGS sequence"/>
</dbReference>
<sequence>MYRLNLLSENVVDDMSRLYLWTLSAATYGMFFAIPFRKWFVIRKEYPFPSPRATAETIKILHSSTGSDIPPLVKRQGIFMLSSFLASLTTTLSSHWISFFEEIHVLYWLGVSMGSNLLQSLDAKWGWFISPSLPLIGSGFIIPLNVNLSFVFGAFLCYGVTGPVLVNNGFLAGATGFKTEGNGTAQSLFLWGGIALMLFSSLTEVLLTSASALAELRALILALFASLRVLGCKLFRLPTSTNPAIEQEKVIMDNDPVPASEQIPKAWWVLGILVSMSTTCLIMALSFQIPFYQTVLSVIFAFLLGIVAVQSAAETDINPVSTLSKVVQVVFSAFPAPTIADLQRSNLLCALVTAAGAAQSADMVSDLKTGHILETSPRAQFYAQLVGTTFGVAYMIPLFILYASAYPCIIREMDKCPFGISGVLGWQNTTVLLTKGLQIPAVAKYIALACTIYAIVLTTIRIKFIPIQYHTSLPNLNAIGVGLILPQPSTPIAMATGGIISFVWSRIDPNSHKSYHLVMGAGAMAGAGISAALKAGLALAEVPSNLVKFGSIPN</sequence>
<gene>
    <name evidence="1" type="ORF">DSO57_1002991</name>
</gene>
<reference evidence="1" key="1">
    <citation type="submission" date="2022-04" db="EMBL/GenBank/DDBJ databases">
        <title>Genome of the entomopathogenic fungus Entomophthora muscae.</title>
        <authorList>
            <person name="Elya C."/>
            <person name="Lovett B.R."/>
            <person name="Lee E."/>
            <person name="Macias A.M."/>
            <person name="Hajek A.E."/>
            <person name="De Bivort B.L."/>
            <person name="Kasson M.T."/>
            <person name="De Fine Licht H.H."/>
            <person name="Stajich J.E."/>
        </authorList>
    </citation>
    <scope>NUCLEOTIDE SEQUENCE</scope>
    <source>
        <strain evidence="1">Berkeley</strain>
    </source>
</reference>
<keyword evidence="2" id="KW-1185">Reference proteome</keyword>
<organism evidence="1 2">
    <name type="scientific">Entomophthora muscae</name>
    <dbReference type="NCBI Taxonomy" id="34485"/>
    <lineage>
        <taxon>Eukaryota</taxon>
        <taxon>Fungi</taxon>
        <taxon>Fungi incertae sedis</taxon>
        <taxon>Zoopagomycota</taxon>
        <taxon>Entomophthoromycotina</taxon>
        <taxon>Entomophthoromycetes</taxon>
        <taxon>Entomophthorales</taxon>
        <taxon>Entomophthoraceae</taxon>
        <taxon>Entomophthora</taxon>
    </lineage>
</organism>
<name>A0ACC2U723_9FUNG</name>